<evidence type="ECO:0000256" key="5">
    <source>
        <dbReference type="ARBA" id="ARBA00022833"/>
    </source>
</evidence>
<dbReference type="InterPro" id="IPR013665">
    <property type="entry name" value="Sfi1_dom"/>
</dbReference>
<dbReference type="PANTHER" id="PTHR12170:SF3">
    <property type="entry name" value="GH10162P"/>
    <property type="match status" value="1"/>
</dbReference>
<comment type="subcellular location">
    <subcellularLocation>
        <location evidence="1">Cytoplasm</location>
    </subcellularLocation>
</comment>
<reference evidence="10" key="1">
    <citation type="submission" date="2020-11" db="EMBL/GenBank/DDBJ databases">
        <title>Adaptations for nitrogen fixation in a non-lichenized fungal sporocarp promotes dispersal by wood-feeding termites.</title>
        <authorList>
            <consortium name="DOE Joint Genome Institute"/>
            <person name="Koch R.A."/>
            <person name="Yoon G."/>
            <person name="Arayal U."/>
            <person name="Lail K."/>
            <person name="Amirebrahimi M."/>
            <person name="Labutti K."/>
            <person name="Lipzen A."/>
            <person name="Riley R."/>
            <person name="Barry K."/>
            <person name="Henrissat B."/>
            <person name="Grigoriev I.V."/>
            <person name="Herr J.R."/>
            <person name="Aime M.C."/>
        </authorList>
    </citation>
    <scope>NUCLEOTIDE SEQUENCE</scope>
    <source>
        <strain evidence="10">MCA 3950</strain>
    </source>
</reference>
<organism evidence="10 11">
    <name type="scientific">Guyanagaster necrorhizus</name>
    <dbReference type="NCBI Taxonomy" id="856835"/>
    <lineage>
        <taxon>Eukaryota</taxon>
        <taxon>Fungi</taxon>
        <taxon>Dikarya</taxon>
        <taxon>Basidiomycota</taxon>
        <taxon>Agaricomycotina</taxon>
        <taxon>Agaricomycetes</taxon>
        <taxon>Agaricomycetidae</taxon>
        <taxon>Agaricales</taxon>
        <taxon>Marasmiineae</taxon>
        <taxon>Physalacriaceae</taxon>
        <taxon>Guyanagaster</taxon>
    </lineage>
</organism>
<keyword evidence="2" id="KW-0963">Cytoplasm</keyword>
<evidence type="ECO:0000313" key="10">
    <source>
        <dbReference type="EMBL" id="KAG7452566.1"/>
    </source>
</evidence>
<dbReference type="Proteomes" id="UP000812287">
    <property type="component" value="Unassembled WGS sequence"/>
</dbReference>
<feature type="domain" description="CTLH" evidence="8">
    <location>
        <begin position="146"/>
        <end position="203"/>
    </location>
</feature>
<dbReference type="InterPro" id="IPR045098">
    <property type="entry name" value="Fyv10_fam"/>
</dbReference>
<feature type="zinc finger region" description="RING-Gid-type" evidence="6">
    <location>
        <begin position="331"/>
        <end position="375"/>
    </location>
</feature>
<protein>
    <submittedName>
        <fullName evidence="10">Uncharacterized protein</fullName>
    </submittedName>
</protein>
<dbReference type="GO" id="GO:0043161">
    <property type="term" value="P:proteasome-mediated ubiquitin-dependent protein catabolic process"/>
    <property type="evidence" value="ECO:0007669"/>
    <property type="project" value="InterPro"/>
</dbReference>
<evidence type="ECO:0000256" key="7">
    <source>
        <dbReference type="SAM" id="MobiDB-lite"/>
    </source>
</evidence>
<dbReference type="SMART" id="SM00668">
    <property type="entry name" value="CTLH"/>
    <property type="match status" value="1"/>
</dbReference>
<dbReference type="GO" id="GO:0005737">
    <property type="term" value="C:cytoplasm"/>
    <property type="evidence" value="ECO:0007669"/>
    <property type="project" value="UniProtKB-SubCell"/>
</dbReference>
<feature type="compositionally biased region" description="Polar residues" evidence="7">
    <location>
        <begin position="1491"/>
        <end position="1501"/>
    </location>
</feature>
<dbReference type="GO" id="GO:0061630">
    <property type="term" value="F:ubiquitin protein ligase activity"/>
    <property type="evidence" value="ECO:0007669"/>
    <property type="project" value="InterPro"/>
</dbReference>
<evidence type="ECO:0000256" key="3">
    <source>
        <dbReference type="ARBA" id="ARBA00022723"/>
    </source>
</evidence>
<evidence type="ECO:0000256" key="6">
    <source>
        <dbReference type="PROSITE-ProRule" id="PRU01215"/>
    </source>
</evidence>
<dbReference type="PROSITE" id="PS51867">
    <property type="entry name" value="ZF_RING_GID"/>
    <property type="match status" value="1"/>
</dbReference>
<dbReference type="GO" id="GO:0005634">
    <property type="term" value="C:nucleus"/>
    <property type="evidence" value="ECO:0007669"/>
    <property type="project" value="TreeGrafter"/>
</dbReference>
<keyword evidence="11" id="KW-1185">Reference proteome</keyword>
<evidence type="ECO:0000259" key="8">
    <source>
        <dbReference type="PROSITE" id="PS50897"/>
    </source>
</evidence>
<feature type="region of interest" description="Disordered" evidence="7">
    <location>
        <begin position="660"/>
        <end position="680"/>
    </location>
</feature>
<dbReference type="GO" id="GO:0008270">
    <property type="term" value="F:zinc ion binding"/>
    <property type="evidence" value="ECO:0007669"/>
    <property type="project" value="UniProtKB-KW"/>
</dbReference>
<evidence type="ECO:0000256" key="1">
    <source>
        <dbReference type="ARBA" id="ARBA00004496"/>
    </source>
</evidence>
<accession>A0A9P7W373</accession>
<dbReference type="GO" id="GO:0034657">
    <property type="term" value="C:GID complex"/>
    <property type="evidence" value="ECO:0007669"/>
    <property type="project" value="TreeGrafter"/>
</dbReference>
<keyword evidence="5" id="KW-0862">Zinc</keyword>
<dbReference type="EMBL" id="MU250523">
    <property type="protein sequence ID" value="KAG7452566.1"/>
    <property type="molecule type" value="Genomic_DNA"/>
</dbReference>
<dbReference type="PANTHER" id="PTHR12170">
    <property type="entry name" value="MACROPHAGE ERYTHROBLAST ATTACHER-RELATED"/>
    <property type="match status" value="1"/>
</dbReference>
<feature type="region of interest" description="Disordered" evidence="7">
    <location>
        <begin position="587"/>
        <end position="646"/>
    </location>
</feature>
<dbReference type="Pfam" id="PF10607">
    <property type="entry name" value="CTLH"/>
    <property type="match status" value="1"/>
</dbReference>
<evidence type="ECO:0000256" key="2">
    <source>
        <dbReference type="ARBA" id="ARBA00022490"/>
    </source>
</evidence>
<keyword evidence="4 6" id="KW-0863">Zinc-finger</keyword>
<proteinExistence type="predicted"/>
<dbReference type="RefSeq" id="XP_043046066.1">
    <property type="nucleotide sequence ID" value="XM_043178640.1"/>
</dbReference>
<dbReference type="PROSITE" id="PS50897">
    <property type="entry name" value="CTLH"/>
    <property type="match status" value="1"/>
</dbReference>
<gene>
    <name evidence="10" type="ORF">BT62DRAFT_1070318</name>
</gene>
<dbReference type="InterPro" id="IPR024964">
    <property type="entry name" value="CTLH/CRA"/>
</dbReference>
<dbReference type="GeneID" id="66100934"/>
<dbReference type="Pfam" id="PF08457">
    <property type="entry name" value="Sfi1"/>
    <property type="match status" value="2"/>
</dbReference>
<evidence type="ECO:0000313" key="11">
    <source>
        <dbReference type="Proteomes" id="UP000812287"/>
    </source>
</evidence>
<dbReference type="InterPro" id="IPR044063">
    <property type="entry name" value="ZF_RING_GID"/>
</dbReference>
<dbReference type="OrthoDB" id="1933281at2759"/>
<keyword evidence="3" id="KW-0479">Metal-binding</keyword>
<feature type="compositionally biased region" description="Polar residues" evidence="7">
    <location>
        <begin position="1559"/>
        <end position="1569"/>
    </location>
</feature>
<evidence type="ECO:0000256" key="4">
    <source>
        <dbReference type="ARBA" id="ARBA00022771"/>
    </source>
</evidence>
<feature type="compositionally biased region" description="Basic and acidic residues" evidence="7">
    <location>
        <begin position="623"/>
        <end position="637"/>
    </location>
</feature>
<feature type="domain" description="RING-Gid-type" evidence="9">
    <location>
        <begin position="331"/>
        <end position="375"/>
    </location>
</feature>
<evidence type="ECO:0000259" key="9">
    <source>
        <dbReference type="PROSITE" id="PS51867"/>
    </source>
</evidence>
<feature type="region of interest" description="Disordered" evidence="7">
    <location>
        <begin position="1421"/>
        <end position="1569"/>
    </location>
</feature>
<name>A0A9P7W373_9AGAR</name>
<feature type="region of interest" description="Disordered" evidence="7">
    <location>
        <begin position="743"/>
        <end position="762"/>
    </location>
</feature>
<feature type="compositionally biased region" description="Polar residues" evidence="7">
    <location>
        <begin position="595"/>
        <end position="606"/>
    </location>
</feature>
<comment type="caution">
    <text evidence="10">The sequence shown here is derived from an EMBL/GenBank/DDBJ whole genome shotgun (WGS) entry which is preliminary data.</text>
</comment>
<dbReference type="InterPro" id="IPR006595">
    <property type="entry name" value="CTLH_C"/>
</dbReference>
<sequence length="1569" mass="181079">MEAALKELTKLERLTGDSSAKAKSASVSDSLDSLIDSLRTARQLCIEGDLPDDSCINLSRTTESRKKDIDERQKEIYSSMSRLGKALEKKFTSTLPSYPNLFTSEEAVTALERTVVLHFLRTGQFDTAQTLLEESNTDIPSVLREQFIDLHRILQALKDQDTGPALQWARENRDFLKSRASPLEFYLHRSQYVRLLLFSHPPDPRPALAYANSSMRSFYDHHEDEFKRLMTCLAFLPLSRLKTSPYADLASPSLHWDLEPLFAREYCASLGMSKQIPLKVVTKIGGGGALAKIEKGKRVMRERKSEWSQSDELPIEIPVPSENRYHSIFTCPVSKEQSTEANPPMMMTCGHVIARDSLQKLSKPGGVHTVQQSRRHLRRYLYTSDSFHVYSTVIVPPTGNYNRTCKILNNLRWPGCGGCGVAALTVRLRSCLCHVDLSKGWLTGDAVVTYLLSASSVPAKATAVVCPCLGTMSAFRPTRSSPPSKAAELAQSITQSLASSRSAPPVPELTGLSQEDVNLLDAIIDRAGASATTFLTVFKAYSDILQERGLDPHEVVYYGKLLKLGTLKGGSWADKWEMVKVQQGYAEKSKPTIAVRTSSNQPTSRQRAAPPPERAVVRSNPPPRDDDSFTLHSHENESEQDETAEDVIDAVYHHPVLIRARARRRQSPPPSDITTNSLGLDFRGIPPSSSPLPPSHLMPLSRQRRLSLFGSSESDMAGDNMITPPAYNAAANDHLIHRQNYQSPLSRTRPPPKSATPVPYGKPTVLPVKASAISEDDAWKKIDMLRDEQEADAFCRLRLIERCWDVWKQGFQWIITTNDQIQDARDNLVMRLTLQRWNSRLVAYRRTCQNADAMANNRQMKQAFLRWRRSLVGKQHENWRNSMRSKMKIVRTKREERLRKDAWAKWRQSYKSHLSDQHYNERLSLRFIQRWKDKLSAVDGLEDVADEVQRARAEHAVERCWTHWRQMTHLRTVESIIVRRVGQTVKRQVMRTWQKQMNDLISAEEYRNLIVVRNVMRRWKAAQLSIHHMERRADKHLARQDDVLRRAVTRVWKARERGRLLERVKAVRLVKSTWLAWKQQLREQRAREDIASSFYAQSTLTARKTFQTWRQVLSTHQNSHLFAVQYHSSHLRYRMLLIWRIRWHEQLKMMKKSRLMEKFVLMRRAWNTMKAKYHDKQRERQFQTFKVQKLRKLFMVWAGHARRHQECTLFDIRVKHRILRSALTQWTNRVIDIKLQELEVTQRHEVGILQAAFNKWKRICMRHVEELSLMESYRDVKREDNIRRVFHQWLTAARAARHRRLLLQRREDEVQLATMEMAWDKWRDKFKDDQLRPIEYELLIRNQLNALRQVFNAWKTKTKSLPAIRFHATHIKTKHWKIWTSQMPRAMLARKAREVDKKNTLTRFLDNWVQAHRTKLARKAVARARQLRLPTASSTPRRPTVPRPEGAPSQPFRSVLLRRTPLVDSVTDREPSPPRPFGVRSSLVPSKPRSETSPARSGISSRTREPSPARSTKSGISGFRGRSPAFPPAPSTTASGIGSEGPSRLWLELQNVQRKSKAPIQQSIGRRSP</sequence>